<dbReference type="EMBL" id="RCNU01000011">
    <property type="protein sequence ID" value="RWQ93083.1"/>
    <property type="molecule type" value="Genomic_DNA"/>
</dbReference>
<evidence type="ECO:0000259" key="1">
    <source>
        <dbReference type="Pfam" id="PF04248"/>
    </source>
</evidence>
<reference evidence="2 3" key="1">
    <citation type="journal article" date="2018" name="Front. Microbiol.">
        <title>Genomic and genetic insights into a cosmopolitan fungus, Paecilomyces variotii (Eurotiales).</title>
        <authorList>
            <person name="Urquhart A.S."/>
            <person name="Mondo S.J."/>
            <person name="Makela M.R."/>
            <person name="Hane J.K."/>
            <person name="Wiebenga A."/>
            <person name="He G."/>
            <person name="Mihaltcheva S."/>
            <person name="Pangilinan J."/>
            <person name="Lipzen A."/>
            <person name="Barry K."/>
            <person name="de Vries R.P."/>
            <person name="Grigoriev I.V."/>
            <person name="Idnurm A."/>
        </authorList>
    </citation>
    <scope>NUCLEOTIDE SEQUENCE [LARGE SCALE GENOMIC DNA]</scope>
    <source>
        <strain evidence="2 3">CBS 101075</strain>
    </source>
</reference>
<dbReference type="PANTHER" id="PTHR34310">
    <property type="entry name" value="DUF427 DOMAIN PROTEIN (AFU_ORTHOLOGUE AFUA_3G02220)"/>
    <property type="match status" value="1"/>
</dbReference>
<dbReference type="PANTHER" id="PTHR34310:SF9">
    <property type="entry name" value="BLR5716 PROTEIN"/>
    <property type="match status" value="1"/>
</dbReference>
<gene>
    <name evidence="2" type="ORF">C8Q69DRAFT_81389</name>
</gene>
<dbReference type="AlphaFoldDB" id="A0A443HMQ4"/>
<sequence>MASRPFPYAGYSEDVDKRVRVLFNGKFVVDAKKAKLVWEHAYYPTYYFQKLDVRLEYLKNEKPGATDSERVYDLVVDDRVAENAVTVFHAGPFQDSVKVIFSKADAWFEEDERIYVHPKDPYKRIDILETSKHIRVEIEGIEVANTVKARLLYETGLPTRAYIPMTDIRLDLVTPSQLTTSCPYKGDASYFDVEHPTKKIKNLLWWYKNPTPESADIRGRVAFYNEKVDMWIDGVKQERPVSHFT</sequence>
<evidence type="ECO:0000313" key="2">
    <source>
        <dbReference type="EMBL" id="RWQ93083.1"/>
    </source>
</evidence>
<name>A0A443HMQ4_BYSSP</name>
<comment type="caution">
    <text evidence="2">The sequence shown here is derived from an EMBL/GenBank/DDBJ whole genome shotgun (WGS) entry which is preliminary data.</text>
</comment>
<proteinExistence type="predicted"/>
<dbReference type="Gene3D" id="2.170.150.40">
    <property type="entry name" value="Domain of unknown function (DUF427)"/>
    <property type="match status" value="2"/>
</dbReference>
<protein>
    <recommendedName>
        <fullName evidence="1">DUF427 domain-containing protein</fullName>
    </recommendedName>
</protein>
<keyword evidence="3" id="KW-1185">Reference proteome</keyword>
<dbReference type="GeneID" id="39603340"/>
<dbReference type="InterPro" id="IPR007361">
    <property type="entry name" value="DUF427"/>
</dbReference>
<evidence type="ECO:0000313" key="3">
    <source>
        <dbReference type="Proteomes" id="UP000283841"/>
    </source>
</evidence>
<dbReference type="RefSeq" id="XP_028482728.1">
    <property type="nucleotide sequence ID" value="XM_028634063.1"/>
</dbReference>
<organism evidence="2 3">
    <name type="scientific">Byssochlamys spectabilis</name>
    <name type="common">Paecilomyces variotii</name>
    <dbReference type="NCBI Taxonomy" id="264951"/>
    <lineage>
        <taxon>Eukaryota</taxon>
        <taxon>Fungi</taxon>
        <taxon>Dikarya</taxon>
        <taxon>Ascomycota</taxon>
        <taxon>Pezizomycotina</taxon>
        <taxon>Eurotiomycetes</taxon>
        <taxon>Eurotiomycetidae</taxon>
        <taxon>Eurotiales</taxon>
        <taxon>Thermoascaceae</taxon>
        <taxon>Paecilomyces</taxon>
    </lineage>
</organism>
<accession>A0A443HMQ4</accession>
<dbReference type="VEuPathDB" id="FungiDB:C8Q69DRAFT_81389"/>
<dbReference type="OrthoDB" id="18996at2759"/>
<feature type="domain" description="DUF427" evidence="1">
    <location>
        <begin position="19"/>
        <end position="89"/>
    </location>
</feature>
<dbReference type="STRING" id="264951.A0A443HMQ4"/>
<dbReference type="Proteomes" id="UP000283841">
    <property type="component" value="Unassembled WGS sequence"/>
</dbReference>
<dbReference type="InterPro" id="IPR038694">
    <property type="entry name" value="DUF427_sf"/>
</dbReference>
<dbReference type="Pfam" id="PF04248">
    <property type="entry name" value="NTP_transf_9"/>
    <property type="match status" value="2"/>
</dbReference>
<feature type="domain" description="DUF427" evidence="1">
    <location>
        <begin position="134"/>
        <end position="226"/>
    </location>
</feature>